<feature type="modified residue" description="4-aspartylphosphate" evidence="8">
    <location>
        <position position="56"/>
    </location>
</feature>
<keyword evidence="4" id="KW-0902">Two-component regulatory system</keyword>
<keyword evidence="6" id="KW-0238">DNA-binding</keyword>
<evidence type="ECO:0000313" key="11">
    <source>
        <dbReference type="EMBL" id="MZQ81110.1"/>
    </source>
</evidence>
<dbReference type="InterPro" id="IPR018062">
    <property type="entry name" value="HTH_AraC-typ_CS"/>
</dbReference>
<dbReference type="InterPro" id="IPR051552">
    <property type="entry name" value="HptR"/>
</dbReference>
<comment type="subcellular location">
    <subcellularLocation>
        <location evidence="1">Cytoplasm</location>
    </subcellularLocation>
</comment>
<proteinExistence type="predicted"/>
<dbReference type="GO" id="GO:0005737">
    <property type="term" value="C:cytoplasm"/>
    <property type="evidence" value="ECO:0007669"/>
    <property type="project" value="UniProtKB-SubCell"/>
</dbReference>
<dbReference type="AlphaFoldDB" id="A0A6L8UVH2"/>
<dbReference type="InterPro" id="IPR001789">
    <property type="entry name" value="Sig_transdc_resp-reg_receiver"/>
</dbReference>
<dbReference type="PANTHER" id="PTHR42713">
    <property type="entry name" value="HISTIDINE KINASE-RELATED"/>
    <property type="match status" value="1"/>
</dbReference>
<keyword evidence="12" id="KW-1185">Reference proteome</keyword>
<feature type="domain" description="HTH araC/xylS-type" evidence="9">
    <location>
        <begin position="421"/>
        <end position="519"/>
    </location>
</feature>
<dbReference type="GO" id="GO:0000160">
    <property type="term" value="P:phosphorelay signal transduction system"/>
    <property type="evidence" value="ECO:0007669"/>
    <property type="project" value="UniProtKB-KW"/>
</dbReference>
<dbReference type="PROSITE" id="PS50110">
    <property type="entry name" value="RESPONSE_REGULATORY"/>
    <property type="match status" value="1"/>
</dbReference>
<name>A0A6L8UVH2_9BACL</name>
<dbReference type="PROSITE" id="PS00041">
    <property type="entry name" value="HTH_ARAC_FAMILY_1"/>
    <property type="match status" value="1"/>
</dbReference>
<comment type="caution">
    <text evidence="11">The sequence shown here is derived from an EMBL/GenBank/DDBJ whole genome shotgun (WGS) entry which is preliminary data.</text>
</comment>
<dbReference type="SUPFAM" id="SSF52172">
    <property type="entry name" value="CheY-like"/>
    <property type="match status" value="1"/>
</dbReference>
<keyword evidence="7" id="KW-0804">Transcription</keyword>
<dbReference type="Pfam" id="PF12833">
    <property type="entry name" value="HTH_18"/>
    <property type="match status" value="1"/>
</dbReference>
<evidence type="ECO:0000256" key="1">
    <source>
        <dbReference type="ARBA" id="ARBA00004496"/>
    </source>
</evidence>
<keyword evidence="3 8" id="KW-0597">Phosphoprotein</keyword>
<dbReference type="Pfam" id="PF17853">
    <property type="entry name" value="GGDEF_2"/>
    <property type="match status" value="1"/>
</dbReference>
<dbReference type="Gene3D" id="1.10.10.60">
    <property type="entry name" value="Homeodomain-like"/>
    <property type="match status" value="2"/>
</dbReference>
<dbReference type="GO" id="GO:0043565">
    <property type="term" value="F:sequence-specific DNA binding"/>
    <property type="evidence" value="ECO:0007669"/>
    <property type="project" value="InterPro"/>
</dbReference>
<dbReference type="InterPro" id="IPR018060">
    <property type="entry name" value="HTH_AraC"/>
</dbReference>
<dbReference type="SMART" id="SM00448">
    <property type="entry name" value="REC"/>
    <property type="match status" value="1"/>
</dbReference>
<dbReference type="Pfam" id="PF00072">
    <property type="entry name" value="Response_reg"/>
    <property type="match status" value="1"/>
</dbReference>
<reference evidence="11 12" key="1">
    <citation type="submission" date="2019-12" db="EMBL/GenBank/DDBJ databases">
        <title>Paenibacillus sp. nov. sp. isolated from soil.</title>
        <authorList>
            <person name="Kim J."/>
            <person name="Jeong S.E."/>
            <person name="Jung H.S."/>
            <person name="Jeon C.O."/>
        </authorList>
    </citation>
    <scope>NUCLEOTIDE SEQUENCE [LARGE SCALE GENOMIC DNA]</scope>
    <source>
        <strain evidence="11 12">5J-6</strain>
    </source>
</reference>
<evidence type="ECO:0000256" key="3">
    <source>
        <dbReference type="ARBA" id="ARBA00022553"/>
    </source>
</evidence>
<evidence type="ECO:0000313" key="12">
    <source>
        <dbReference type="Proteomes" id="UP000481087"/>
    </source>
</evidence>
<evidence type="ECO:0000256" key="5">
    <source>
        <dbReference type="ARBA" id="ARBA00023015"/>
    </source>
</evidence>
<evidence type="ECO:0000259" key="9">
    <source>
        <dbReference type="PROSITE" id="PS01124"/>
    </source>
</evidence>
<dbReference type="InterPro" id="IPR011006">
    <property type="entry name" value="CheY-like_superfamily"/>
</dbReference>
<dbReference type="SMART" id="SM00342">
    <property type="entry name" value="HTH_ARAC"/>
    <property type="match status" value="1"/>
</dbReference>
<dbReference type="InterPro" id="IPR009057">
    <property type="entry name" value="Homeodomain-like_sf"/>
</dbReference>
<dbReference type="CDD" id="cd17536">
    <property type="entry name" value="REC_YesN-like"/>
    <property type="match status" value="1"/>
</dbReference>
<evidence type="ECO:0000256" key="4">
    <source>
        <dbReference type="ARBA" id="ARBA00023012"/>
    </source>
</evidence>
<organism evidence="11 12">
    <name type="scientific">Paenibacillus silvestris</name>
    <dbReference type="NCBI Taxonomy" id="2606219"/>
    <lineage>
        <taxon>Bacteria</taxon>
        <taxon>Bacillati</taxon>
        <taxon>Bacillota</taxon>
        <taxon>Bacilli</taxon>
        <taxon>Bacillales</taxon>
        <taxon>Paenibacillaceae</taxon>
        <taxon>Paenibacillus</taxon>
    </lineage>
</organism>
<dbReference type="GO" id="GO:0003700">
    <property type="term" value="F:DNA-binding transcription factor activity"/>
    <property type="evidence" value="ECO:0007669"/>
    <property type="project" value="InterPro"/>
</dbReference>
<keyword evidence="5" id="KW-0805">Transcription regulation</keyword>
<dbReference type="SUPFAM" id="SSF46689">
    <property type="entry name" value="Homeodomain-like"/>
    <property type="match status" value="2"/>
</dbReference>
<evidence type="ECO:0000256" key="6">
    <source>
        <dbReference type="ARBA" id="ARBA00023125"/>
    </source>
</evidence>
<protein>
    <submittedName>
        <fullName evidence="11">Response regulator</fullName>
    </submittedName>
</protein>
<dbReference type="InterPro" id="IPR041522">
    <property type="entry name" value="CdaR_GGDEF"/>
</dbReference>
<gene>
    <name evidence="11" type="ORF">GQF01_03040</name>
</gene>
<evidence type="ECO:0000256" key="7">
    <source>
        <dbReference type="ARBA" id="ARBA00023163"/>
    </source>
</evidence>
<dbReference type="PANTHER" id="PTHR42713:SF3">
    <property type="entry name" value="TRANSCRIPTIONAL REGULATORY PROTEIN HPTR"/>
    <property type="match status" value="1"/>
</dbReference>
<evidence type="ECO:0000256" key="8">
    <source>
        <dbReference type="PROSITE-ProRule" id="PRU00169"/>
    </source>
</evidence>
<sequence>MMYKVMIVDDESVIRQGLQSFVDWKSLDCELVVMASNGMEAKEYLQSVQIDIVITDIKMPGMDGIELAKYMYENHSHTKVILLTAYADFAYAQSAIKYNVVDFLVKINPTEKIPEAVQKAKELIALQQKHLSEIRDKFIKEVYDNMISHPEVIANKMKEHGIFLDHYLIAVFEINDLAENHSETTSREYDSLVNQVRHFSNLAFKDSQHYTSIISRNQLVSIVSFANENESEYKQLIPNKCREILKMVDNFMNFTVHVGISLPHISPFELSEAFGEAKKALTDGLYHDIAISFYHPNDTTSLGLRSVQTHTYIDEIITYIQQENAVEASLKLTKLFDSYKENNAPIEHIKAGGLLLCSMTFKLFAEPQWADLSFVNNESKAYAQIQNCKSIRDLFQMLSSFIQSSIHILSSQGNHSNYLVREVNKCIREHFNKQINLQFIAEYVHVNSSYLSRLYKKETGEALMDTLNKYRIDMAKRMLKNSTLKIFEVARGVGIEDPAYFTHVFTKYTGVSPRAFKEKI</sequence>
<evidence type="ECO:0000259" key="10">
    <source>
        <dbReference type="PROSITE" id="PS50110"/>
    </source>
</evidence>
<evidence type="ECO:0000256" key="2">
    <source>
        <dbReference type="ARBA" id="ARBA00022490"/>
    </source>
</evidence>
<dbReference type="Proteomes" id="UP000481087">
    <property type="component" value="Unassembled WGS sequence"/>
</dbReference>
<keyword evidence="2" id="KW-0963">Cytoplasm</keyword>
<dbReference type="Gene3D" id="3.40.50.2300">
    <property type="match status" value="1"/>
</dbReference>
<dbReference type="EMBL" id="WTUZ01000007">
    <property type="protein sequence ID" value="MZQ81110.1"/>
    <property type="molecule type" value="Genomic_DNA"/>
</dbReference>
<feature type="domain" description="Response regulatory" evidence="10">
    <location>
        <begin position="4"/>
        <end position="121"/>
    </location>
</feature>
<accession>A0A6L8UVH2</accession>
<dbReference type="PROSITE" id="PS01124">
    <property type="entry name" value="HTH_ARAC_FAMILY_2"/>
    <property type="match status" value="1"/>
</dbReference>